<dbReference type="RefSeq" id="WP_148068751.1">
    <property type="nucleotide sequence ID" value="NZ_VRZA01000004.1"/>
</dbReference>
<dbReference type="Pfam" id="PF12835">
    <property type="entry name" value="Integrase_1"/>
    <property type="match status" value="1"/>
</dbReference>
<dbReference type="InterPro" id="IPR011010">
    <property type="entry name" value="DNA_brk_join_enz"/>
</dbReference>
<gene>
    <name evidence="4" type="ORF">FV139_12285</name>
</gene>
<evidence type="ECO:0000259" key="2">
    <source>
        <dbReference type="Pfam" id="PF12834"/>
    </source>
</evidence>
<dbReference type="Gene3D" id="1.10.443.10">
    <property type="entry name" value="Intergrase catalytic core"/>
    <property type="match status" value="1"/>
</dbReference>
<dbReference type="GO" id="GO:0003677">
    <property type="term" value="F:DNA binding"/>
    <property type="evidence" value="ECO:0007669"/>
    <property type="project" value="InterPro"/>
</dbReference>
<dbReference type="SUPFAM" id="SSF56349">
    <property type="entry name" value="DNA breaking-rejoining enzymes"/>
    <property type="match status" value="1"/>
</dbReference>
<dbReference type="InterPro" id="IPR024456">
    <property type="entry name" value="Integrase_catalytic_putative"/>
</dbReference>
<comment type="caution">
    <text evidence="4">The sequence shown here is derived from an EMBL/GenBank/DDBJ whole genome shotgun (WGS) entry which is preliminary data.</text>
</comment>
<dbReference type="GO" id="GO:0015074">
    <property type="term" value="P:DNA integration"/>
    <property type="evidence" value="ECO:0007669"/>
    <property type="project" value="InterPro"/>
</dbReference>
<dbReference type="InterPro" id="IPR013762">
    <property type="entry name" value="Integrase-like_cat_sf"/>
</dbReference>
<name>A0A5C8ZWE2_9GAMM</name>
<keyword evidence="1" id="KW-0233">DNA recombination</keyword>
<protein>
    <submittedName>
        <fullName evidence="4">Integrase</fullName>
    </submittedName>
</protein>
<feature type="domain" description="Integrase catalytic" evidence="3">
    <location>
        <begin position="122"/>
        <end position="233"/>
    </location>
</feature>
<feature type="domain" description="Putative integrase N-terminal" evidence="2">
    <location>
        <begin position="1"/>
        <end position="85"/>
    </location>
</feature>
<proteinExistence type="predicted"/>
<dbReference type="InterPro" id="IPR024457">
    <property type="entry name" value="Putative_integrase_N"/>
</dbReference>
<reference evidence="4 5" key="1">
    <citation type="submission" date="2019-08" db="EMBL/GenBank/DDBJ databases">
        <title>Parahaliea maris sp. nov., isolated from the surface seawater.</title>
        <authorList>
            <person name="Liu Y."/>
        </authorList>
    </citation>
    <scope>NUCLEOTIDE SEQUENCE [LARGE SCALE GENOMIC DNA]</scope>
    <source>
        <strain evidence="4 5">HSLHS9</strain>
    </source>
</reference>
<keyword evidence="5" id="KW-1185">Reference proteome</keyword>
<evidence type="ECO:0000259" key="3">
    <source>
        <dbReference type="Pfam" id="PF12835"/>
    </source>
</evidence>
<dbReference type="AlphaFoldDB" id="A0A5C8ZWE2"/>
<evidence type="ECO:0000313" key="4">
    <source>
        <dbReference type="EMBL" id="TXS92748.1"/>
    </source>
</evidence>
<sequence>MRDLNYQLKRLCYDNREGSESTQAARRHMLNQIADQLHEMGYRGMSSRSLKPKHVEALVERWTRQRLGAGTIKNRMNALRWWAARVNRSNVIARSNDFYGIPNRTFVSQTSKACEVGAGQLAQIRDVHVVMSLQLQRAFGLRREEAMKFNPSYADRGDHLYLKRSWTKGGRPRIIPIRTEDQLSVLEQAHRLAGKGSLIPANRNYVQQLRTYERWTARAGLSKLHGLRHAYAQVRYQELTGWPSPSAGGPSRGALTAEQRVLDEQSRLTISEELGHSRLEITRVYLG</sequence>
<dbReference type="EMBL" id="VRZA01000004">
    <property type="protein sequence ID" value="TXS92748.1"/>
    <property type="molecule type" value="Genomic_DNA"/>
</dbReference>
<accession>A0A5C8ZWE2</accession>
<evidence type="ECO:0000256" key="1">
    <source>
        <dbReference type="ARBA" id="ARBA00023172"/>
    </source>
</evidence>
<dbReference type="Proteomes" id="UP000321039">
    <property type="component" value="Unassembled WGS sequence"/>
</dbReference>
<organism evidence="4 5">
    <name type="scientific">Parahaliea maris</name>
    <dbReference type="NCBI Taxonomy" id="2716870"/>
    <lineage>
        <taxon>Bacteria</taxon>
        <taxon>Pseudomonadati</taxon>
        <taxon>Pseudomonadota</taxon>
        <taxon>Gammaproteobacteria</taxon>
        <taxon>Cellvibrionales</taxon>
        <taxon>Halieaceae</taxon>
        <taxon>Parahaliea</taxon>
    </lineage>
</organism>
<dbReference type="Pfam" id="PF12834">
    <property type="entry name" value="Phage_int_SAM_2"/>
    <property type="match status" value="1"/>
</dbReference>
<dbReference type="GO" id="GO:0006310">
    <property type="term" value="P:DNA recombination"/>
    <property type="evidence" value="ECO:0007669"/>
    <property type="project" value="UniProtKB-KW"/>
</dbReference>
<evidence type="ECO:0000313" key="5">
    <source>
        <dbReference type="Proteomes" id="UP000321039"/>
    </source>
</evidence>